<keyword evidence="2" id="KW-1185">Reference proteome</keyword>
<evidence type="ECO:0000313" key="1">
    <source>
        <dbReference type="EMBL" id="KOO50390.1"/>
    </source>
</evidence>
<dbReference type="PATRIC" id="fig|284581.3.peg.475"/>
<dbReference type="RefSeq" id="WP_053399544.1">
    <property type="nucleotide sequence ID" value="NZ_JAUKEN010000002.1"/>
</dbReference>
<reference evidence="2" key="1">
    <citation type="submission" date="2015-08" db="EMBL/GenBank/DDBJ databases">
        <title>Fjat-14210 dsm16467.</title>
        <authorList>
            <person name="Liu B."/>
            <person name="Wang J."/>
            <person name="Zhu Y."/>
            <person name="Liu G."/>
            <person name="Chen Q."/>
            <person name="Chen Z."/>
            <person name="Lan J."/>
            <person name="Che J."/>
            <person name="Ge C."/>
            <person name="Shi H."/>
            <person name="Pan Z."/>
            <person name="Liu X."/>
        </authorList>
    </citation>
    <scope>NUCLEOTIDE SEQUENCE [LARGE SCALE GENOMIC DNA]</scope>
    <source>
        <strain evidence="2">DSM 16467</strain>
    </source>
</reference>
<evidence type="ECO:0000313" key="2">
    <source>
        <dbReference type="Proteomes" id="UP000037558"/>
    </source>
</evidence>
<sequence>MSKVENAISDRFKCVKCEHTSCRTKRVAMTGTGLSKIFDIQHNQFLFVSCNNCGYVEVYNPEILEGKKGQLGNILDVLFG</sequence>
<name>A0A0M0LH29_9BACI</name>
<protein>
    <recommendedName>
        <fullName evidence="3">Nucleic acid-binding protein</fullName>
    </recommendedName>
</protein>
<dbReference type="OrthoDB" id="6293663at2"/>
<dbReference type="EMBL" id="LILC01000002">
    <property type="protein sequence ID" value="KOO50390.1"/>
    <property type="molecule type" value="Genomic_DNA"/>
</dbReference>
<organism evidence="1 2">
    <name type="scientific">Priestia koreensis</name>
    <dbReference type="NCBI Taxonomy" id="284581"/>
    <lineage>
        <taxon>Bacteria</taxon>
        <taxon>Bacillati</taxon>
        <taxon>Bacillota</taxon>
        <taxon>Bacilli</taxon>
        <taxon>Bacillales</taxon>
        <taxon>Bacillaceae</taxon>
        <taxon>Priestia</taxon>
    </lineage>
</organism>
<dbReference type="InterPro" id="IPR018652">
    <property type="entry name" value="DUF2082_NA-bd_Znr"/>
</dbReference>
<proteinExistence type="predicted"/>
<accession>A0A0M0LH29</accession>
<dbReference type="STRING" id="284581.AMD01_01130"/>
<dbReference type="Pfam" id="PF09855">
    <property type="entry name" value="Zn_ribbon_13"/>
    <property type="match status" value="1"/>
</dbReference>
<evidence type="ECO:0008006" key="3">
    <source>
        <dbReference type="Google" id="ProtNLM"/>
    </source>
</evidence>
<dbReference type="Proteomes" id="UP000037558">
    <property type="component" value="Unassembled WGS sequence"/>
</dbReference>
<comment type="caution">
    <text evidence="1">The sequence shown here is derived from an EMBL/GenBank/DDBJ whole genome shotgun (WGS) entry which is preliminary data.</text>
</comment>
<gene>
    <name evidence="1" type="ORF">AMD01_01130</name>
</gene>
<dbReference type="AlphaFoldDB" id="A0A0M0LH29"/>